<accession>A0A0J6FC87</accession>
<dbReference type="VEuPathDB" id="FungiDB:CPAG_04206"/>
<organism evidence="1 2">
    <name type="scientific">Coccidioides posadasii RMSCC 3488</name>
    <dbReference type="NCBI Taxonomy" id="454284"/>
    <lineage>
        <taxon>Eukaryota</taxon>
        <taxon>Fungi</taxon>
        <taxon>Dikarya</taxon>
        <taxon>Ascomycota</taxon>
        <taxon>Pezizomycotina</taxon>
        <taxon>Eurotiomycetes</taxon>
        <taxon>Eurotiomycetidae</taxon>
        <taxon>Onygenales</taxon>
        <taxon>Onygenaceae</taxon>
        <taxon>Coccidioides</taxon>
    </lineage>
</organism>
<dbReference type="EMBL" id="DS268110">
    <property type="protein sequence ID" value="KMM67873.1"/>
    <property type="molecule type" value="Genomic_DNA"/>
</dbReference>
<protein>
    <submittedName>
        <fullName evidence="1">Uncharacterized protein</fullName>
    </submittedName>
</protein>
<reference evidence="2" key="3">
    <citation type="journal article" date="2010" name="Genome Res.">
        <title>Population genomic sequencing of Coccidioides fungi reveals recent hybridization and transposon control.</title>
        <authorList>
            <person name="Neafsey D.E."/>
            <person name="Barker B.M."/>
            <person name="Sharpton T.J."/>
            <person name="Stajich J.E."/>
            <person name="Park D.J."/>
            <person name="Whiston E."/>
            <person name="Hung C.-Y."/>
            <person name="McMahan C."/>
            <person name="White J."/>
            <person name="Sykes S."/>
            <person name="Heiman D."/>
            <person name="Young S."/>
            <person name="Zeng Q."/>
            <person name="Abouelleil A."/>
            <person name="Aftuck L."/>
            <person name="Bessette D."/>
            <person name="Brown A."/>
            <person name="FitzGerald M."/>
            <person name="Lui A."/>
            <person name="Macdonald J.P."/>
            <person name="Priest M."/>
            <person name="Orbach M.J."/>
            <person name="Galgiani J.N."/>
            <person name="Kirkland T.N."/>
            <person name="Cole G.T."/>
            <person name="Birren B.W."/>
            <person name="Henn M.R."/>
            <person name="Taylor J.W."/>
            <person name="Rounsley S.D."/>
        </authorList>
    </citation>
    <scope>NUCLEOTIDE SEQUENCE [LARGE SCALE GENOMIC DNA]</scope>
    <source>
        <strain evidence="2">RMSCC 3488</strain>
    </source>
</reference>
<reference evidence="2" key="2">
    <citation type="journal article" date="2009" name="Genome Res.">
        <title>Comparative genomic analyses of the human fungal pathogens Coccidioides and their relatives.</title>
        <authorList>
            <person name="Sharpton T.J."/>
            <person name="Stajich J.E."/>
            <person name="Rounsley S.D."/>
            <person name="Gardner M.J."/>
            <person name="Wortman J.R."/>
            <person name="Jordar V.S."/>
            <person name="Maiti R."/>
            <person name="Kodira C.D."/>
            <person name="Neafsey D.E."/>
            <person name="Zeng Q."/>
            <person name="Hung C.-Y."/>
            <person name="McMahan C."/>
            <person name="Muszewska A."/>
            <person name="Grynberg M."/>
            <person name="Mandel M.A."/>
            <person name="Kellner E.M."/>
            <person name="Barker B.M."/>
            <person name="Galgiani J.N."/>
            <person name="Orbach M.J."/>
            <person name="Kirkland T.N."/>
            <person name="Cole G.T."/>
            <person name="Henn M.R."/>
            <person name="Birren B.W."/>
            <person name="Taylor J.W."/>
        </authorList>
    </citation>
    <scope>NUCLEOTIDE SEQUENCE [LARGE SCALE GENOMIC DNA]</scope>
    <source>
        <strain evidence="2">RMSCC 3488</strain>
    </source>
</reference>
<evidence type="ECO:0000313" key="2">
    <source>
        <dbReference type="Proteomes" id="UP000054567"/>
    </source>
</evidence>
<name>A0A0J6FC87_COCPO</name>
<dbReference type="AlphaFoldDB" id="A0A0J6FC87"/>
<dbReference type="Proteomes" id="UP000054567">
    <property type="component" value="Unassembled WGS sequence"/>
</dbReference>
<sequence length="104" mass="11340">MFGNLQKRHLVATFRCSFSRLDSSSSLLFHVLLRIEGVVLLKSLGPTKNKGPSPPVKMPNAFGRGWSTVGQERLAPSLVPVYQAISRFASSKAGQDFPLSPTPE</sequence>
<evidence type="ECO:0000313" key="1">
    <source>
        <dbReference type="EMBL" id="KMM67873.1"/>
    </source>
</evidence>
<proteinExistence type="predicted"/>
<gene>
    <name evidence="1" type="ORF">CPAG_04206</name>
</gene>
<reference evidence="1 2" key="1">
    <citation type="submission" date="2007-06" db="EMBL/GenBank/DDBJ databases">
        <title>The Genome Sequence of Coccidioides posadasii RMSCC_3488.</title>
        <authorList>
            <consortium name="Coccidioides Genome Resources Consortium"/>
            <consortium name="The Broad Institute Genome Sequencing Platform"/>
            <person name="Henn M.R."/>
            <person name="Sykes S."/>
            <person name="Young S."/>
            <person name="Jaffe D."/>
            <person name="Berlin A."/>
            <person name="Alvarez P."/>
            <person name="Butler J."/>
            <person name="Gnerre S."/>
            <person name="Grabherr M."/>
            <person name="Mauceli E."/>
            <person name="Brockman W."/>
            <person name="Kodira C."/>
            <person name="Alvarado L."/>
            <person name="Zeng Q."/>
            <person name="Crawford M."/>
            <person name="Antoine C."/>
            <person name="Devon K."/>
            <person name="Galgiani J."/>
            <person name="Orsborn K."/>
            <person name="Lewis M.L."/>
            <person name="Nusbaum C."/>
            <person name="Galagan J."/>
            <person name="Birren B."/>
        </authorList>
    </citation>
    <scope>NUCLEOTIDE SEQUENCE [LARGE SCALE GENOMIC DNA]</scope>
    <source>
        <strain evidence="1 2">RMSCC 3488</strain>
    </source>
</reference>